<dbReference type="InterPro" id="IPR036388">
    <property type="entry name" value="WH-like_DNA-bd_sf"/>
</dbReference>
<dbReference type="InterPro" id="IPR014284">
    <property type="entry name" value="RNA_pol_sigma-70_dom"/>
</dbReference>
<evidence type="ECO:0000256" key="2">
    <source>
        <dbReference type="ARBA" id="ARBA00023015"/>
    </source>
</evidence>
<dbReference type="SUPFAM" id="SSF88946">
    <property type="entry name" value="Sigma2 domain of RNA polymerase sigma factors"/>
    <property type="match status" value="1"/>
</dbReference>
<feature type="domain" description="RNA polymerase sigma factor 70 region 4 type 2" evidence="7">
    <location>
        <begin position="116"/>
        <end position="167"/>
    </location>
</feature>
<organism evidence="8 9">
    <name type="scientific">Evansella alkalicola</name>
    <dbReference type="NCBI Taxonomy" id="745819"/>
    <lineage>
        <taxon>Bacteria</taxon>
        <taxon>Bacillati</taxon>
        <taxon>Bacillota</taxon>
        <taxon>Bacilli</taxon>
        <taxon>Bacillales</taxon>
        <taxon>Bacillaceae</taxon>
        <taxon>Evansella</taxon>
    </lineage>
</organism>
<dbReference type="InterPro" id="IPR013325">
    <property type="entry name" value="RNA_pol_sigma_r2"/>
</dbReference>
<keyword evidence="2" id="KW-0805">Transcription regulation</keyword>
<evidence type="ECO:0000256" key="5">
    <source>
        <dbReference type="ARBA" id="ARBA00023163"/>
    </source>
</evidence>
<dbReference type="Pfam" id="PF08281">
    <property type="entry name" value="Sigma70_r4_2"/>
    <property type="match status" value="1"/>
</dbReference>
<dbReference type="PANTHER" id="PTHR43133:SF8">
    <property type="entry name" value="RNA POLYMERASE SIGMA FACTOR HI_1459-RELATED"/>
    <property type="match status" value="1"/>
</dbReference>
<name>A0ABS6JNV5_9BACI</name>
<dbReference type="InterPro" id="IPR013249">
    <property type="entry name" value="RNA_pol_sigma70_r4_t2"/>
</dbReference>
<evidence type="ECO:0000256" key="4">
    <source>
        <dbReference type="ARBA" id="ARBA00023125"/>
    </source>
</evidence>
<evidence type="ECO:0000313" key="9">
    <source>
        <dbReference type="Proteomes" id="UP000790580"/>
    </source>
</evidence>
<dbReference type="SUPFAM" id="SSF88659">
    <property type="entry name" value="Sigma3 and sigma4 domains of RNA polymerase sigma factors"/>
    <property type="match status" value="1"/>
</dbReference>
<keyword evidence="5" id="KW-0804">Transcription</keyword>
<dbReference type="Pfam" id="PF04542">
    <property type="entry name" value="Sigma70_r2"/>
    <property type="match status" value="1"/>
</dbReference>
<evidence type="ECO:0000256" key="3">
    <source>
        <dbReference type="ARBA" id="ARBA00023082"/>
    </source>
</evidence>
<comment type="similarity">
    <text evidence="1">Belongs to the sigma-70 factor family. ECF subfamily.</text>
</comment>
<keyword evidence="4" id="KW-0238">DNA-binding</keyword>
<accession>A0ABS6JNV5</accession>
<keyword evidence="3" id="KW-0731">Sigma factor</keyword>
<feature type="domain" description="RNA polymerase sigma-70 region 2" evidence="6">
    <location>
        <begin position="18"/>
        <end position="84"/>
    </location>
</feature>
<proteinExistence type="inferred from homology"/>
<evidence type="ECO:0000259" key="6">
    <source>
        <dbReference type="Pfam" id="PF04542"/>
    </source>
</evidence>
<dbReference type="InterPro" id="IPR007627">
    <property type="entry name" value="RNA_pol_sigma70_r2"/>
</dbReference>
<gene>
    <name evidence="8" type="ORF">KS407_01495</name>
</gene>
<keyword evidence="9" id="KW-1185">Reference proteome</keyword>
<evidence type="ECO:0000313" key="8">
    <source>
        <dbReference type="EMBL" id="MBU9720115.1"/>
    </source>
</evidence>
<dbReference type="Gene3D" id="1.10.1740.10">
    <property type="match status" value="1"/>
</dbReference>
<protein>
    <submittedName>
        <fullName evidence="8">RNA polymerase sigma factor</fullName>
    </submittedName>
</protein>
<dbReference type="EMBL" id="JAHQCR010000012">
    <property type="protein sequence ID" value="MBU9720115.1"/>
    <property type="molecule type" value="Genomic_DNA"/>
</dbReference>
<sequence length="184" mass="21800">MVQIVIDLDNLEDTIERIYEQYYLDVYKFLVSFTGNQSDAEDLTQDVFIRVLKSLPKFNEHYKLKTWVLSIAKHTAIDHFRKKKFYSLFEDNFFKQLLSKEKQPDEIAENLEKRTEINTALTTLKPQYRMVFILRGVNEYSIKETAEIMDWSEAKVKVTYHRALKKLKEELMGKSKGVLENANC</sequence>
<dbReference type="InterPro" id="IPR039425">
    <property type="entry name" value="RNA_pol_sigma-70-like"/>
</dbReference>
<dbReference type="CDD" id="cd06171">
    <property type="entry name" value="Sigma70_r4"/>
    <property type="match status" value="1"/>
</dbReference>
<dbReference type="PANTHER" id="PTHR43133">
    <property type="entry name" value="RNA POLYMERASE ECF-TYPE SIGMA FACTO"/>
    <property type="match status" value="1"/>
</dbReference>
<reference evidence="8 9" key="1">
    <citation type="submission" date="2021-06" db="EMBL/GenBank/DDBJ databases">
        <title>Bacillus sp. RD4P76, an endophyte from a halophyte.</title>
        <authorList>
            <person name="Sun J.-Q."/>
        </authorList>
    </citation>
    <scope>NUCLEOTIDE SEQUENCE [LARGE SCALE GENOMIC DNA]</scope>
    <source>
        <strain evidence="8 9">JCM 17098</strain>
    </source>
</reference>
<dbReference type="InterPro" id="IPR013324">
    <property type="entry name" value="RNA_pol_sigma_r3/r4-like"/>
</dbReference>
<comment type="caution">
    <text evidence="8">The sequence shown here is derived from an EMBL/GenBank/DDBJ whole genome shotgun (WGS) entry which is preliminary data.</text>
</comment>
<dbReference type="NCBIfam" id="TIGR02937">
    <property type="entry name" value="sigma70-ECF"/>
    <property type="match status" value="1"/>
</dbReference>
<evidence type="ECO:0000259" key="7">
    <source>
        <dbReference type="Pfam" id="PF08281"/>
    </source>
</evidence>
<dbReference type="Gene3D" id="1.10.10.10">
    <property type="entry name" value="Winged helix-like DNA-binding domain superfamily/Winged helix DNA-binding domain"/>
    <property type="match status" value="1"/>
</dbReference>
<evidence type="ECO:0000256" key="1">
    <source>
        <dbReference type="ARBA" id="ARBA00010641"/>
    </source>
</evidence>
<dbReference type="Proteomes" id="UP000790580">
    <property type="component" value="Unassembled WGS sequence"/>
</dbReference>